<evidence type="ECO:0000256" key="2">
    <source>
        <dbReference type="ARBA" id="ARBA00022840"/>
    </source>
</evidence>
<gene>
    <name evidence="5" type="primary">abc-f</name>
    <name evidence="5" type="ORF">H9892_01735</name>
</gene>
<keyword evidence="3" id="KW-0175">Coiled coil</keyword>
<dbReference type="Pfam" id="PF00005">
    <property type="entry name" value="ABC_tran"/>
    <property type="match status" value="2"/>
</dbReference>
<dbReference type="CDD" id="cd03221">
    <property type="entry name" value="ABCF_EF-3"/>
    <property type="match status" value="2"/>
</dbReference>
<protein>
    <submittedName>
        <fullName evidence="5">ABC-F type ribosomal protection protein</fullName>
    </submittedName>
</protein>
<dbReference type="InterPro" id="IPR051309">
    <property type="entry name" value="ABCF_ATPase"/>
</dbReference>
<comment type="caution">
    <text evidence="5">The sequence shown here is derived from an EMBL/GenBank/DDBJ whole genome shotgun (WGS) entry which is preliminary data.</text>
</comment>
<dbReference type="InterPro" id="IPR003593">
    <property type="entry name" value="AAA+_ATPase"/>
</dbReference>
<dbReference type="SUPFAM" id="SSF52540">
    <property type="entry name" value="P-loop containing nucleoside triphosphate hydrolases"/>
    <property type="match status" value="2"/>
</dbReference>
<dbReference type="PROSITE" id="PS50893">
    <property type="entry name" value="ABC_TRANSPORTER_2"/>
    <property type="match status" value="2"/>
</dbReference>
<dbReference type="Gene3D" id="3.40.50.300">
    <property type="entry name" value="P-loop containing nucleotide triphosphate hydrolases"/>
    <property type="match status" value="2"/>
</dbReference>
<sequence length="492" mass="56019">MSVIKIEDLTFAYPSSYDNVFENINLRIDTDWKLGLIGRNGRGKTTLLRLLTGKYEYGGKIEAAVTFDYFPYDVRGKDRPAENILREICPVAEEWQFIREMTWLDIDPGNLYRPFVTLSNGEQTKILLAALFLNEGHFLLIDEPTNHLDMHAREVLSAYLKKKKSFILVSHDRAFLDGCVDHILSVNRSDIELQKGNCSSYLTNFEYRQELERRQDIALRRDIARLKETARRTSDWADKTEASKYGKQDSGLKADKGFVGHKSAKLMKRAKAAEARKEKEIDRKSELLKNAETEEKLKLSPLKYRAERLASFVSVSPCYGDRAVCAPVTFDIKRGDRIALDGRNGSGKSSLLKLLCGCDIGHTGRMDKSSGLKISYVEQDTSHLTGTLSELAESYDIDESLLKAVLHKMGFTSRQFEKDISEFSDGQKKKALLAKSLCEQAHLYVWDEPLNYIDIYSRMAIESLIKEYGPTMIFVEHDKAFRDAVATKVIEI</sequence>
<evidence type="ECO:0000256" key="3">
    <source>
        <dbReference type="SAM" id="Coils"/>
    </source>
</evidence>
<dbReference type="NCBIfam" id="NF000355">
    <property type="entry name" value="ribo_prot_ABC_F"/>
    <property type="match status" value="1"/>
</dbReference>
<dbReference type="EMBL" id="DXHS01000029">
    <property type="protein sequence ID" value="HIW02041.1"/>
    <property type="molecule type" value="Genomic_DNA"/>
</dbReference>
<proteinExistence type="predicted"/>
<keyword evidence="1" id="KW-0547">Nucleotide-binding</keyword>
<dbReference type="SMART" id="SM00382">
    <property type="entry name" value="AAA"/>
    <property type="match status" value="2"/>
</dbReference>
<organism evidence="5 6">
    <name type="scientific">Candidatus Protoclostridium stercorigallinarum</name>
    <dbReference type="NCBI Taxonomy" id="2838741"/>
    <lineage>
        <taxon>Bacteria</taxon>
        <taxon>Bacillati</taxon>
        <taxon>Bacillota</taxon>
        <taxon>Clostridia</taxon>
        <taxon>Candidatus Protoclostridium</taxon>
    </lineage>
</organism>
<feature type="domain" description="ABC transporter" evidence="4">
    <location>
        <begin position="4"/>
        <end position="213"/>
    </location>
</feature>
<reference evidence="5" key="1">
    <citation type="journal article" date="2021" name="PeerJ">
        <title>Extensive microbial diversity within the chicken gut microbiome revealed by metagenomics and culture.</title>
        <authorList>
            <person name="Gilroy R."/>
            <person name="Ravi A."/>
            <person name="Getino M."/>
            <person name="Pursley I."/>
            <person name="Horton D.L."/>
            <person name="Alikhan N.F."/>
            <person name="Baker D."/>
            <person name="Gharbi K."/>
            <person name="Hall N."/>
            <person name="Watson M."/>
            <person name="Adriaenssens E.M."/>
            <person name="Foster-Nyarko E."/>
            <person name="Jarju S."/>
            <person name="Secka A."/>
            <person name="Antonio M."/>
            <person name="Oren A."/>
            <person name="Chaudhuri R.R."/>
            <person name="La Ragione R."/>
            <person name="Hildebrand F."/>
            <person name="Pallen M.J."/>
        </authorList>
    </citation>
    <scope>NUCLEOTIDE SEQUENCE</scope>
    <source>
        <strain evidence="5">12435</strain>
    </source>
</reference>
<dbReference type="PANTHER" id="PTHR42855:SF2">
    <property type="entry name" value="DRUG RESISTANCE ABC TRANSPORTER,ATP-BINDING PROTEIN"/>
    <property type="match status" value="1"/>
</dbReference>
<evidence type="ECO:0000313" key="5">
    <source>
        <dbReference type="EMBL" id="HIW02041.1"/>
    </source>
</evidence>
<evidence type="ECO:0000256" key="1">
    <source>
        <dbReference type="ARBA" id="ARBA00022741"/>
    </source>
</evidence>
<dbReference type="InterPro" id="IPR027417">
    <property type="entry name" value="P-loop_NTPase"/>
</dbReference>
<evidence type="ECO:0000313" key="6">
    <source>
        <dbReference type="Proteomes" id="UP000823990"/>
    </source>
</evidence>
<dbReference type="AlphaFoldDB" id="A0A9D1PZF3"/>
<feature type="domain" description="ABC transporter" evidence="4">
    <location>
        <begin position="307"/>
        <end position="492"/>
    </location>
</feature>
<feature type="coiled-coil region" evidence="3">
    <location>
        <begin position="263"/>
        <end position="294"/>
    </location>
</feature>
<dbReference type="InterPro" id="IPR003439">
    <property type="entry name" value="ABC_transporter-like_ATP-bd"/>
</dbReference>
<dbReference type="PANTHER" id="PTHR42855">
    <property type="entry name" value="ABC TRANSPORTER ATP-BINDING SUBUNIT"/>
    <property type="match status" value="1"/>
</dbReference>
<reference evidence="5" key="2">
    <citation type="submission" date="2021-04" db="EMBL/GenBank/DDBJ databases">
        <authorList>
            <person name="Gilroy R."/>
        </authorList>
    </citation>
    <scope>NUCLEOTIDE SEQUENCE</scope>
    <source>
        <strain evidence="5">12435</strain>
    </source>
</reference>
<accession>A0A9D1PZF3</accession>
<dbReference type="GO" id="GO:0005524">
    <property type="term" value="F:ATP binding"/>
    <property type="evidence" value="ECO:0007669"/>
    <property type="project" value="UniProtKB-KW"/>
</dbReference>
<dbReference type="GO" id="GO:0016887">
    <property type="term" value="F:ATP hydrolysis activity"/>
    <property type="evidence" value="ECO:0007669"/>
    <property type="project" value="InterPro"/>
</dbReference>
<keyword evidence="2" id="KW-0067">ATP-binding</keyword>
<name>A0A9D1PZF3_9FIRM</name>
<dbReference type="Proteomes" id="UP000823990">
    <property type="component" value="Unassembled WGS sequence"/>
</dbReference>
<evidence type="ECO:0000259" key="4">
    <source>
        <dbReference type="PROSITE" id="PS50893"/>
    </source>
</evidence>